<name>A0ABN1WK98_9ACTN</name>
<comment type="caution">
    <text evidence="1">The sequence shown here is derived from an EMBL/GenBank/DDBJ whole genome shotgun (WGS) entry which is preliminary data.</text>
</comment>
<reference evidence="1 2" key="1">
    <citation type="journal article" date="2019" name="Int. J. Syst. Evol. Microbiol.">
        <title>The Global Catalogue of Microorganisms (GCM) 10K type strain sequencing project: providing services to taxonomists for standard genome sequencing and annotation.</title>
        <authorList>
            <consortium name="The Broad Institute Genomics Platform"/>
            <consortium name="The Broad Institute Genome Sequencing Center for Infectious Disease"/>
            <person name="Wu L."/>
            <person name="Ma J."/>
        </authorList>
    </citation>
    <scope>NUCLEOTIDE SEQUENCE [LARGE SCALE GENOMIC DNA]</scope>
    <source>
        <strain evidence="1 2">JCM 13004</strain>
    </source>
</reference>
<protein>
    <submittedName>
        <fullName evidence="1">SurA N-terminal domain-containing protein</fullName>
    </submittedName>
</protein>
<keyword evidence="2" id="KW-1185">Reference proteome</keyword>
<evidence type="ECO:0000313" key="1">
    <source>
        <dbReference type="EMBL" id="GAA1252347.1"/>
    </source>
</evidence>
<proteinExistence type="predicted"/>
<evidence type="ECO:0000313" key="2">
    <source>
        <dbReference type="Proteomes" id="UP001500037"/>
    </source>
</evidence>
<gene>
    <name evidence="1" type="ORF">GCM10009665_48840</name>
</gene>
<dbReference type="PROSITE" id="PS51257">
    <property type="entry name" value="PROKAR_LIPOPROTEIN"/>
    <property type="match status" value="1"/>
</dbReference>
<dbReference type="RefSeq" id="WP_344444094.1">
    <property type="nucleotide sequence ID" value="NZ_BAAALF010000099.1"/>
</dbReference>
<organism evidence="1 2">
    <name type="scientific">Kitasatospora nipponensis</name>
    <dbReference type="NCBI Taxonomy" id="258049"/>
    <lineage>
        <taxon>Bacteria</taxon>
        <taxon>Bacillati</taxon>
        <taxon>Actinomycetota</taxon>
        <taxon>Actinomycetes</taxon>
        <taxon>Kitasatosporales</taxon>
        <taxon>Streptomycetaceae</taxon>
        <taxon>Kitasatospora</taxon>
    </lineage>
</organism>
<dbReference type="EMBL" id="BAAALF010000099">
    <property type="protein sequence ID" value="GAA1252347.1"/>
    <property type="molecule type" value="Genomic_DNA"/>
</dbReference>
<dbReference type="Proteomes" id="UP001500037">
    <property type="component" value="Unassembled WGS sequence"/>
</dbReference>
<dbReference type="SUPFAM" id="SSF109998">
    <property type="entry name" value="Triger factor/SurA peptide-binding domain-like"/>
    <property type="match status" value="1"/>
</dbReference>
<dbReference type="InterPro" id="IPR027304">
    <property type="entry name" value="Trigger_fact/SurA_dom_sf"/>
</dbReference>
<sequence length="217" mass="22644">MIRSSSVPRTARRTVRRSAPALGALLAVVVLSACGGQPRPGAAALVGDQRITVAAVQARVAEFRSQAAALPSGQYQEQSGLVGATVSGMVFNAVVEHALESNGLSVSQTEIAQVRAEQAQVWGGEPALEQMLLLKHAVPVAEIDGFYREQIGLQKLAALTGKQIGTTEGNKTVHQLLAEASAELKVSVNPRYGSWDAEQAVLDAPSADWLPQSGAAA</sequence>
<accession>A0ABN1WK98</accession>